<dbReference type="OrthoDB" id="261426at2759"/>
<accession>A0A9N9A4E8</accession>
<dbReference type="GO" id="GO:0050667">
    <property type="term" value="P:homocysteine metabolic process"/>
    <property type="evidence" value="ECO:0007669"/>
    <property type="project" value="TreeGrafter"/>
</dbReference>
<evidence type="ECO:0000256" key="1">
    <source>
        <dbReference type="ARBA" id="ARBA00022723"/>
    </source>
</evidence>
<dbReference type="InterPro" id="IPR050554">
    <property type="entry name" value="Met_Synthase/Corrinoid"/>
</dbReference>
<dbReference type="AlphaFoldDB" id="A0A9N9A4E8"/>
<dbReference type="Pfam" id="PF02965">
    <property type="entry name" value="Met_synt_B12"/>
    <property type="match status" value="2"/>
</dbReference>
<comment type="caution">
    <text evidence="4">The sequence shown here is derived from an EMBL/GenBank/DDBJ whole genome shotgun (WGS) entry which is preliminary data.</text>
</comment>
<dbReference type="PANTHER" id="PTHR45833">
    <property type="entry name" value="METHIONINE SYNTHASE"/>
    <property type="match status" value="1"/>
</dbReference>
<proteinExistence type="predicted"/>
<protein>
    <submittedName>
        <fullName evidence="4">9129_t:CDS:1</fullName>
    </submittedName>
</protein>
<keyword evidence="1" id="KW-0479">Metal-binding</keyword>
<dbReference type="Gene3D" id="3.10.196.10">
    <property type="entry name" value="Vitamin B12-dependent methionine synthase, activation domain"/>
    <property type="match status" value="1"/>
</dbReference>
<gene>
    <name evidence="4" type="ORF">RFULGI_LOCUS3140</name>
</gene>
<dbReference type="Proteomes" id="UP000789396">
    <property type="component" value="Unassembled WGS sequence"/>
</dbReference>
<dbReference type="EMBL" id="CAJVPZ010002611">
    <property type="protein sequence ID" value="CAG8516383.1"/>
    <property type="molecule type" value="Genomic_DNA"/>
</dbReference>
<feature type="domain" description="AdoMet activation" evidence="3">
    <location>
        <begin position="61"/>
        <end position="95"/>
    </location>
</feature>
<dbReference type="GO" id="GO:0046872">
    <property type="term" value="F:metal ion binding"/>
    <property type="evidence" value="ECO:0007669"/>
    <property type="project" value="UniProtKB-KW"/>
</dbReference>
<evidence type="ECO:0000256" key="2">
    <source>
        <dbReference type="ARBA" id="ARBA00023285"/>
    </source>
</evidence>
<sequence length="176" mass="19977">MNILCELGNYVEDIPIVVFQRFLTISMLARKQKIYTKKHKKIIDEKLFVAKGIVGLYPETGDPYFCLSDFIAPKDSGIPDYLGLFAVGIFGAEELEFISAQSDHREKITMWKLMNVFEETGIELTDGLAMLPAASVSVFANPESQYLQLEKLKKIRLINTIIVVGNLDDVEIWKKK</sequence>
<dbReference type="PANTHER" id="PTHR45833:SF1">
    <property type="entry name" value="METHIONINE SYNTHASE"/>
    <property type="match status" value="1"/>
</dbReference>
<keyword evidence="5" id="KW-1185">Reference proteome</keyword>
<organism evidence="4 5">
    <name type="scientific">Racocetra fulgida</name>
    <dbReference type="NCBI Taxonomy" id="60492"/>
    <lineage>
        <taxon>Eukaryota</taxon>
        <taxon>Fungi</taxon>
        <taxon>Fungi incertae sedis</taxon>
        <taxon>Mucoromycota</taxon>
        <taxon>Glomeromycotina</taxon>
        <taxon>Glomeromycetes</taxon>
        <taxon>Diversisporales</taxon>
        <taxon>Gigasporaceae</taxon>
        <taxon>Racocetra</taxon>
    </lineage>
</organism>
<evidence type="ECO:0000313" key="5">
    <source>
        <dbReference type="Proteomes" id="UP000789396"/>
    </source>
</evidence>
<dbReference type="GO" id="GO:0046653">
    <property type="term" value="P:tetrahydrofolate metabolic process"/>
    <property type="evidence" value="ECO:0007669"/>
    <property type="project" value="TreeGrafter"/>
</dbReference>
<feature type="domain" description="AdoMet activation" evidence="3">
    <location>
        <begin position="100"/>
        <end position="154"/>
    </location>
</feature>
<keyword evidence="2" id="KW-0170">Cobalt</keyword>
<dbReference type="GO" id="GO:0005829">
    <property type="term" value="C:cytosol"/>
    <property type="evidence" value="ECO:0007669"/>
    <property type="project" value="TreeGrafter"/>
</dbReference>
<evidence type="ECO:0000313" key="4">
    <source>
        <dbReference type="EMBL" id="CAG8516383.1"/>
    </source>
</evidence>
<dbReference type="InterPro" id="IPR037010">
    <property type="entry name" value="VitB12-dep_Met_synth_activ_sf"/>
</dbReference>
<dbReference type="GO" id="GO:0008705">
    <property type="term" value="F:methionine synthase activity"/>
    <property type="evidence" value="ECO:0007669"/>
    <property type="project" value="InterPro"/>
</dbReference>
<dbReference type="SUPFAM" id="SSF56507">
    <property type="entry name" value="Methionine synthase activation domain-like"/>
    <property type="match status" value="1"/>
</dbReference>
<reference evidence="4" key="1">
    <citation type="submission" date="2021-06" db="EMBL/GenBank/DDBJ databases">
        <authorList>
            <person name="Kallberg Y."/>
            <person name="Tangrot J."/>
            <person name="Rosling A."/>
        </authorList>
    </citation>
    <scope>NUCLEOTIDE SEQUENCE</scope>
    <source>
        <strain evidence="4">IN212</strain>
    </source>
</reference>
<name>A0A9N9A4E8_9GLOM</name>
<dbReference type="InterPro" id="IPR004223">
    <property type="entry name" value="VitB12-dep_Met_synth_activ_dom"/>
</dbReference>
<evidence type="ECO:0000259" key="3">
    <source>
        <dbReference type="Pfam" id="PF02965"/>
    </source>
</evidence>